<evidence type="ECO:0000313" key="1">
    <source>
        <dbReference type="EMBL" id="RUT06083.1"/>
    </source>
</evidence>
<dbReference type="SUPFAM" id="SSF51735">
    <property type="entry name" value="NAD(P)-binding Rossmann-fold domains"/>
    <property type="match status" value="1"/>
</dbReference>
<dbReference type="Gene3D" id="3.40.50.720">
    <property type="entry name" value="NAD(P)-binding Rossmann-like Domain"/>
    <property type="match status" value="1"/>
</dbReference>
<sequence>MYLIEIIMSCSPYSLKGQKALVCGANSGIGEAIARSYAAAVAIILQTGKK</sequence>
<keyword evidence="2" id="KW-1185">Reference proteome</keyword>
<gene>
    <name evidence="1" type="ORF">DSM106972_032890</name>
</gene>
<dbReference type="Proteomes" id="UP000271624">
    <property type="component" value="Unassembled WGS sequence"/>
</dbReference>
<proteinExistence type="predicted"/>
<reference evidence="1" key="2">
    <citation type="journal article" date="2019" name="Genome Biol. Evol.">
        <title>Day and night: Metabolic profiles and evolutionary relationships of six axenic non-marine cyanobacteria.</title>
        <authorList>
            <person name="Will S.E."/>
            <person name="Henke P."/>
            <person name="Boedeker C."/>
            <person name="Huang S."/>
            <person name="Brinkmann H."/>
            <person name="Rohde M."/>
            <person name="Jarek M."/>
            <person name="Friedl T."/>
            <person name="Seufert S."/>
            <person name="Schumacher M."/>
            <person name="Overmann J."/>
            <person name="Neumann-Schaal M."/>
            <person name="Petersen J."/>
        </authorList>
    </citation>
    <scope>NUCLEOTIDE SEQUENCE [LARGE SCALE GENOMIC DNA]</scope>
    <source>
        <strain evidence="1">PCC 7102</strain>
    </source>
</reference>
<comment type="caution">
    <text evidence="1">The sequence shown here is derived from an EMBL/GenBank/DDBJ whole genome shotgun (WGS) entry which is preliminary data.</text>
</comment>
<organism evidence="1 2">
    <name type="scientific">Dulcicalothrix desertica PCC 7102</name>
    <dbReference type="NCBI Taxonomy" id="232991"/>
    <lineage>
        <taxon>Bacteria</taxon>
        <taxon>Bacillati</taxon>
        <taxon>Cyanobacteriota</taxon>
        <taxon>Cyanophyceae</taxon>
        <taxon>Nostocales</taxon>
        <taxon>Calotrichaceae</taxon>
        <taxon>Dulcicalothrix</taxon>
    </lineage>
</organism>
<dbReference type="AlphaFoldDB" id="A0A3S1CLH0"/>
<reference evidence="1" key="1">
    <citation type="submission" date="2018-12" db="EMBL/GenBank/DDBJ databases">
        <authorList>
            <person name="Will S."/>
            <person name="Neumann-Schaal M."/>
            <person name="Henke P."/>
        </authorList>
    </citation>
    <scope>NUCLEOTIDE SEQUENCE</scope>
    <source>
        <strain evidence="1">PCC 7102</strain>
    </source>
</reference>
<dbReference type="InterPro" id="IPR036291">
    <property type="entry name" value="NAD(P)-bd_dom_sf"/>
</dbReference>
<name>A0A3S1CLH0_9CYAN</name>
<evidence type="ECO:0000313" key="2">
    <source>
        <dbReference type="Proteomes" id="UP000271624"/>
    </source>
</evidence>
<accession>A0A3S1CLH0</accession>
<protein>
    <submittedName>
        <fullName evidence="1">Uncharacterized protein</fullName>
    </submittedName>
</protein>
<dbReference type="EMBL" id="RSCL01000007">
    <property type="protein sequence ID" value="RUT06083.1"/>
    <property type="molecule type" value="Genomic_DNA"/>
</dbReference>